<evidence type="ECO:0000256" key="1">
    <source>
        <dbReference type="SAM" id="SignalP"/>
    </source>
</evidence>
<reference evidence="2 3" key="1">
    <citation type="submission" date="2019-08" db="EMBL/GenBank/DDBJ databases">
        <title>The genome of the soybean aphid Biotype 1, its phylome, world population structure and adaptation to the North American continent.</title>
        <authorList>
            <person name="Giordano R."/>
            <person name="Donthu R.K."/>
            <person name="Hernandez A.G."/>
            <person name="Wright C.L."/>
            <person name="Zimin A.V."/>
        </authorList>
    </citation>
    <scope>NUCLEOTIDE SEQUENCE [LARGE SCALE GENOMIC DNA]</scope>
    <source>
        <tissue evidence="2">Whole aphids</tissue>
    </source>
</reference>
<protein>
    <submittedName>
        <fullName evidence="2">Uncharacterized protein</fullName>
    </submittedName>
</protein>
<comment type="caution">
    <text evidence="2">The sequence shown here is derived from an EMBL/GenBank/DDBJ whole genome shotgun (WGS) entry which is preliminary data.</text>
</comment>
<organism evidence="2 3">
    <name type="scientific">Aphis glycines</name>
    <name type="common">Soybean aphid</name>
    <dbReference type="NCBI Taxonomy" id="307491"/>
    <lineage>
        <taxon>Eukaryota</taxon>
        <taxon>Metazoa</taxon>
        <taxon>Ecdysozoa</taxon>
        <taxon>Arthropoda</taxon>
        <taxon>Hexapoda</taxon>
        <taxon>Insecta</taxon>
        <taxon>Pterygota</taxon>
        <taxon>Neoptera</taxon>
        <taxon>Paraneoptera</taxon>
        <taxon>Hemiptera</taxon>
        <taxon>Sternorrhyncha</taxon>
        <taxon>Aphidomorpha</taxon>
        <taxon>Aphidoidea</taxon>
        <taxon>Aphididae</taxon>
        <taxon>Aphidini</taxon>
        <taxon>Aphis</taxon>
        <taxon>Aphis</taxon>
    </lineage>
</organism>
<proteinExistence type="predicted"/>
<accession>A0A6G0SZS4</accession>
<keyword evidence="3" id="KW-1185">Reference proteome</keyword>
<feature type="non-terminal residue" evidence="2">
    <location>
        <position position="1"/>
    </location>
</feature>
<feature type="chain" id="PRO_5026206372" evidence="1">
    <location>
        <begin position="20"/>
        <end position="245"/>
    </location>
</feature>
<gene>
    <name evidence="2" type="ORF">AGLY_015774</name>
</gene>
<feature type="signal peptide" evidence="1">
    <location>
        <begin position="1"/>
        <end position="19"/>
    </location>
</feature>
<evidence type="ECO:0000313" key="2">
    <source>
        <dbReference type="EMBL" id="KAE9523886.1"/>
    </source>
</evidence>
<sequence length="245" mass="29033">IFILLYSSLFFVNKNYTNACCNDEKRRKAIGTNADYNFHTSYNNTFLLNFNLIEFSNERNQLHKIIHLTLINSLKFGFVSLVICHKHVHKNARNLANHYRYFKVSTKERTKCASIPYGFSRKRKNKHKSIHMNVDIQSSRSVDSEQSDECIDFIMVCVFLVFVSVYSITSRNNILISNFGGGFRWQNEYPWYIIEVKSKDYPTVFKKIDKNKKKIKFLRNMSKSRKFAINFEVKNHKIFVFISKN</sequence>
<dbReference type="EMBL" id="VYZN01000075">
    <property type="protein sequence ID" value="KAE9523886.1"/>
    <property type="molecule type" value="Genomic_DNA"/>
</dbReference>
<dbReference type="Proteomes" id="UP000475862">
    <property type="component" value="Unassembled WGS sequence"/>
</dbReference>
<dbReference type="AlphaFoldDB" id="A0A6G0SZS4"/>
<keyword evidence="1" id="KW-0732">Signal</keyword>
<name>A0A6G0SZS4_APHGL</name>
<evidence type="ECO:0000313" key="3">
    <source>
        <dbReference type="Proteomes" id="UP000475862"/>
    </source>
</evidence>